<name>A0ACB7XS07_9ERIC</name>
<reference evidence="1 2" key="1">
    <citation type="journal article" date="2021" name="Hortic Res">
        <title>High-quality reference genome and annotation aids understanding of berry development for evergreen blueberry (Vaccinium darrowii).</title>
        <authorList>
            <person name="Yu J."/>
            <person name="Hulse-Kemp A.M."/>
            <person name="Babiker E."/>
            <person name="Staton M."/>
        </authorList>
    </citation>
    <scope>NUCLEOTIDE SEQUENCE [LARGE SCALE GENOMIC DNA]</scope>
    <source>
        <strain evidence="2">cv. NJ 8807/NJ 8810</strain>
        <tissue evidence="1">Young leaf</tissue>
    </source>
</reference>
<sequence>MTWMLFIVNWYGTHSNSNKAAQQCNSAGIVMCNRQTRALVYWPDIYSEDKSSPIASLASIDELEMAYSPAGGKSSTAALLAFKEKISIRTF</sequence>
<dbReference type="Proteomes" id="UP000828048">
    <property type="component" value="Chromosome 1"/>
</dbReference>
<evidence type="ECO:0000313" key="1">
    <source>
        <dbReference type="EMBL" id="KAH7843823.1"/>
    </source>
</evidence>
<protein>
    <submittedName>
        <fullName evidence="1">Uncharacterized protein</fullName>
    </submittedName>
</protein>
<gene>
    <name evidence="1" type="ORF">Vadar_021128</name>
</gene>
<accession>A0ACB7XS07</accession>
<evidence type="ECO:0000313" key="2">
    <source>
        <dbReference type="Proteomes" id="UP000828048"/>
    </source>
</evidence>
<proteinExistence type="predicted"/>
<keyword evidence="2" id="KW-1185">Reference proteome</keyword>
<dbReference type="EMBL" id="CM037151">
    <property type="protein sequence ID" value="KAH7843823.1"/>
    <property type="molecule type" value="Genomic_DNA"/>
</dbReference>
<organism evidence="1 2">
    <name type="scientific">Vaccinium darrowii</name>
    <dbReference type="NCBI Taxonomy" id="229202"/>
    <lineage>
        <taxon>Eukaryota</taxon>
        <taxon>Viridiplantae</taxon>
        <taxon>Streptophyta</taxon>
        <taxon>Embryophyta</taxon>
        <taxon>Tracheophyta</taxon>
        <taxon>Spermatophyta</taxon>
        <taxon>Magnoliopsida</taxon>
        <taxon>eudicotyledons</taxon>
        <taxon>Gunneridae</taxon>
        <taxon>Pentapetalae</taxon>
        <taxon>asterids</taxon>
        <taxon>Ericales</taxon>
        <taxon>Ericaceae</taxon>
        <taxon>Vaccinioideae</taxon>
        <taxon>Vaccinieae</taxon>
        <taxon>Vaccinium</taxon>
    </lineage>
</organism>
<comment type="caution">
    <text evidence="1">The sequence shown here is derived from an EMBL/GenBank/DDBJ whole genome shotgun (WGS) entry which is preliminary data.</text>
</comment>